<evidence type="ECO:0000313" key="2">
    <source>
        <dbReference type="WBParaSite" id="HCON_00183380-00001"/>
    </source>
</evidence>
<dbReference type="Proteomes" id="UP000025227">
    <property type="component" value="Unplaced"/>
</dbReference>
<dbReference type="WBParaSite" id="HCON_00183380-00001">
    <property type="protein sequence ID" value="HCON_00183380-00001"/>
    <property type="gene ID" value="HCON_00183380"/>
</dbReference>
<keyword evidence="1" id="KW-1185">Reference proteome</keyword>
<evidence type="ECO:0000313" key="1">
    <source>
        <dbReference type="Proteomes" id="UP000025227"/>
    </source>
</evidence>
<protein>
    <submittedName>
        <fullName evidence="2">Uncharacterized protein</fullName>
    </submittedName>
</protein>
<reference evidence="2" key="1">
    <citation type="submission" date="2020-12" db="UniProtKB">
        <authorList>
            <consortium name="WormBaseParasite"/>
        </authorList>
    </citation>
    <scope>IDENTIFICATION</scope>
    <source>
        <strain evidence="2">MHco3</strain>
    </source>
</reference>
<accession>A0A7I4Z6W6</accession>
<organism evidence="1 2">
    <name type="scientific">Haemonchus contortus</name>
    <name type="common">Barber pole worm</name>
    <dbReference type="NCBI Taxonomy" id="6289"/>
    <lineage>
        <taxon>Eukaryota</taxon>
        <taxon>Metazoa</taxon>
        <taxon>Ecdysozoa</taxon>
        <taxon>Nematoda</taxon>
        <taxon>Chromadorea</taxon>
        <taxon>Rhabditida</taxon>
        <taxon>Rhabditina</taxon>
        <taxon>Rhabditomorpha</taxon>
        <taxon>Strongyloidea</taxon>
        <taxon>Trichostrongylidae</taxon>
        <taxon>Haemonchus</taxon>
    </lineage>
</organism>
<sequence>MAEELHIRTQGTEWNEQGERLLSLSCRPIPPMVTRSSGSPLICDGHGSFASEWEDSVIDNIDEEYNRLVEHLHDSARKTESTSCQETSKTFELMRQRGIARATGNRQQTSDFAMLCRERNR</sequence>
<name>A0A7I4Z6W6_HAECO</name>
<proteinExistence type="predicted"/>
<dbReference type="AlphaFoldDB" id="A0A7I4Z6W6"/>